<evidence type="ECO:0000313" key="4">
    <source>
        <dbReference type="Proteomes" id="UP000027135"/>
    </source>
</evidence>
<feature type="region of interest" description="Disordered" evidence="1">
    <location>
        <begin position="293"/>
        <end position="350"/>
    </location>
</feature>
<keyword evidence="4" id="KW-1185">Reference proteome</keyword>
<dbReference type="AlphaFoldDB" id="A0A067R7H2"/>
<organism evidence="3 4">
    <name type="scientific">Zootermopsis nevadensis</name>
    <name type="common">Dampwood termite</name>
    <dbReference type="NCBI Taxonomy" id="136037"/>
    <lineage>
        <taxon>Eukaryota</taxon>
        <taxon>Metazoa</taxon>
        <taxon>Ecdysozoa</taxon>
        <taxon>Arthropoda</taxon>
        <taxon>Hexapoda</taxon>
        <taxon>Insecta</taxon>
        <taxon>Pterygota</taxon>
        <taxon>Neoptera</taxon>
        <taxon>Polyneoptera</taxon>
        <taxon>Dictyoptera</taxon>
        <taxon>Blattodea</taxon>
        <taxon>Blattoidea</taxon>
        <taxon>Termitoidae</taxon>
        <taxon>Termopsidae</taxon>
        <taxon>Zootermopsis</taxon>
    </lineage>
</organism>
<protein>
    <submittedName>
        <fullName evidence="3">Uncharacterized protein</fullName>
    </submittedName>
</protein>
<dbReference type="EMBL" id="KK852891">
    <property type="protein sequence ID" value="KDR14247.1"/>
    <property type="molecule type" value="Genomic_DNA"/>
</dbReference>
<evidence type="ECO:0000313" key="3">
    <source>
        <dbReference type="EMBL" id="KDR14247.1"/>
    </source>
</evidence>
<keyword evidence="2" id="KW-0732">Signal</keyword>
<evidence type="ECO:0000256" key="1">
    <source>
        <dbReference type="SAM" id="MobiDB-lite"/>
    </source>
</evidence>
<reference evidence="3 4" key="1">
    <citation type="journal article" date="2014" name="Nat. Commun.">
        <title>Molecular traces of alternative social organization in a termite genome.</title>
        <authorList>
            <person name="Terrapon N."/>
            <person name="Li C."/>
            <person name="Robertson H.M."/>
            <person name="Ji L."/>
            <person name="Meng X."/>
            <person name="Booth W."/>
            <person name="Chen Z."/>
            <person name="Childers C.P."/>
            <person name="Glastad K.M."/>
            <person name="Gokhale K."/>
            <person name="Gowin J."/>
            <person name="Gronenberg W."/>
            <person name="Hermansen R.A."/>
            <person name="Hu H."/>
            <person name="Hunt B.G."/>
            <person name="Huylmans A.K."/>
            <person name="Khalil S.M."/>
            <person name="Mitchell R.D."/>
            <person name="Munoz-Torres M.C."/>
            <person name="Mustard J.A."/>
            <person name="Pan H."/>
            <person name="Reese J.T."/>
            <person name="Scharf M.E."/>
            <person name="Sun F."/>
            <person name="Vogel H."/>
            <person name="Xiao J."/>
            <person name="Yang W."/>
            <person name="Yang Z."/>
            <person name="Yang Z."/>
            <person name="Zhou J."/>
            <person name="Zhu J."/>
            <person name="Brent C.S."/>
            <person name="Elsik C.G."/>
            <person name="Goodisman M.A."/>
            <person name="Liberles D.A."/>
            <person name="Roe R.M."/>
            <person name="Vargo E.L."/>
            <person name="Vilcinskas A."/>
            <person name="Wang J."/>
            <person name="Bornberg-Bauer E."/>
            <person name="Korb J."/>
            <person name="Zhang G."/>
            <person name="Liebig J."/>
        </authorList>
    </citation>
    <scope>NUCLEOTIDE SEQUENCE [LARGE SCALE GENOMIC DNA]</scope>
    <source>
        <tissue evidence="3">Whole organism</tissue>
    </source>
</reference>
<feature type="chain" id="PRO_5001648048" evidence="2">
    <location>
        <begin position="20"/>
        <end position="350"/>
    </location>
</feature>
<feature type="signal peptide" evidence="2">
    <location>
        <begin position="1"/>
        <end position="19"/>
    </location>
</feature>
<gene>
    <name evidence="3" type="ORF">L798_10553</name>
</gene>
<feature type="compositionally biased region" description="Basic and acidic residues" evidence="1">
    <location>
        <begin position="332"/>
        <end position="341"/>
    </location>
</feature>
<accession>A0A067R7H2</accession>
<proteinExistence type="predicted"/>
<dbReference type="InParanoid" id="A0A067R7H2"/>
<dbReference type="eggNOG" id="ENOG502SVCD">
    <property type="taxonomic scope" value="Eukaryota"/>
</dbReference>
<dbReference type="Proteomes" id="UP000027135">
    <property type="component" value="Unassembled WGS sequence"/>
</dbReference>
<evidence type="ECO:0000256" key="2">
    <source>
        <dbReference type="SAM" id="SignalP"/>
    </source>
</evidence>
<sequence length="350" mass="38535">MRLWITLIPVALCCGIVEPHSGARTLGFAAASQDDLAADSEALEEQSDQLKAVGDFSEEDEDRGDYVTTPPPHTVTVHLPSLPTLPALPALPPLPALPQLPSPLLPPRETITATKTLYVEVTRRITRHPVCMTVYGVKPPCLPVDLHSGHNAAHEPDCWKRDSPPEEESLWGDDLQEGLYIEPTSVLRIPSATAVPAVPQKEEDTPELEPSHKARYLEFRRETPAPPTTASADNARLLNLSPETHTATRTLWVTKVQKVTDYRVTATLEAKNCVPSDLKLPFCQAPPHKPAHYTPTKPPHHVAKPPQYITTNPPYHLTHNEPSGYKPPGPVHWKDTEKEGVSQEEAESDV</sequence>
<name>A0A067R7H2_ZOONE</name>